<dbReference type="InterPro" id="IPR050833">
    <property type="entry name" value="Poly_Biosynth_Transport"/>
</dbReference>
<evidence type="ECO:0000256" key="3">
    <source>
        <dbReference type="ARBA" id="ARBA00022692"/>
    </source>
</evidence>
<dbReference type="AlphaFoldDB" id="A0A6N6M5H2"/>
<dbReference type="OrthoDB" id="512217at2"/>
<feature type="transmembrane region" description="Helical" evidence="6">
    <location>
        <begin position="318"/>
        <end position="339"/>
    </location>
</feature>
<evidence type="ECO:0000256" key="2">
    <source>
        <dbReference type="ARBA" id="ARBA00022475"/>
    </source>
</evidence>
<keyword evidence="3 6" id="KW-0812">Transmembrane</keyword>
<evidence type="ECO:0000256" key="1">
    <source>
        <dbReference type="ARBA" id="ARBA00004651"/>
    </source>
</evidence>
<name>A0A6N6M5H2_9FLAO</name>
<gene>
    <name evidence="7" type="ORF">F3059_05750</name>
</gene>
<protein>
    <recommendedName>
        <fullName evidence="9">Oligosaccharide flippase family protein</fullName>
    </recommendedName>
</protein>
<evidence type="ECO:0000313" key="8">
    <source>
        <dbReference type="Proteomes" id="UP000435357"/>
    </source>
</evidence>
<keyword evidence="8" id="KW-1185">Reference proteome</keyword>
<evidence type="ECO:0000256" key="6">
    <source>
        <dbReference type="SAM" id="Phobius"/>
    </source>
</evidence>
<keyword evidence="4 6" id="KW-1133">Transmembrane helix</keyword>
<dbReference type="PANTHER" id="PTHR30250">
    <property type="entry name" value="PST FAMILY PREDICTED COLANIC ACID TRANSPORTER"/>
    <property type="match status" value="1"/>
</dbReference>
<comment type="subcellular location">
    <subcellularLocation>
        <location evidence="1">Cell membrane</location>
        <topology evidence="1">Multi-pass membrane protein</topology>
    </subcellularLocation>
</comment>
<evidence type="ECO:0000256" key="4">
    <source>
        <dbReference type="ARBA" id="ARBA00022989"/>
    </source>
</evidence>
<feature type="transmembrane region" description="Helical" evidence="6">
    <location>
        <begin position="20"/>
        <end position="40"/>
    </location>
</feature>
<feature type="transmembrane region" description="Helical" evidence="6">
    <location>
        <begin position="88"/>
        <end position="111"/>
    </location>
</feature>
<organism evidence="7 8">
    <name type="scientific">Salibacter halophilus</name>
    <dbReference type="NCBI Taxonomy" id="1803916"/>
    <lineage>
        <taxon>Bacteria</taxon>
        <taxon>Pseudomonadati</taxon>
        <taxon>Bacteroidota</taxon>
        <taxon>Flavobacteriia</taxon>
        <taxon>Flavobacteriales</taxon>
        <taxon>Salibacteraceae</taxon>
        <taxon>Salibacter</taxon>
    </lineage>
</organism>
<dbReference type="EMBL" id="WACR01000004">
    <property type="protein sequence ID" value="KAB1064859.1"/>
    <property type="molecule type" value="Genomic_DNA"/>
</dbReference>
<feature type="transmembrane region" description="Helical" evidence="6">
    <location>
        <begin position="162"/>
        <end position="181"/>
    </location>
</feature>
<feature type="transmembrane region" description="Helical" evidence="6">
    <location>
        <begin position="277"/>
        <end position="297"/>
    </location>
</feature>
<evidence type="ECO:0000313" key="7">
    <source>
        <dbReference type="EMBL" id="KAB1064859.1"/>
    </source>
</evidence>
<feature type="transmembrane region" description="Helical" evidence="6">
    <location>
        <begin position="187"/>
        <end position="210"/>
    </location>
</feature>
<reference evidence="7 8" key="1">
    <citation type="submission" date="2019-09" db="EMBL/GenBank/DDBJ databases">
        <title>Genomes of Cryomorphaceae.</title>
        <authorList>
            <person name="Bowman J.P."/>
        </authorList>
    </citation>
    <scope>NUCLEOTIDE SEQUENCE [LARGE SCALE GENOMIC DNA]</scope>
    <source>
        <strain evidence="7 8">KCTC 52047</strain>
    </source>
</reference>
<comment type="caution">
    <text evidence="7">The sequence shown here is derived from an EMBL/GenBank/DDBJ whole genome shotgun (WGS) entry which is preliminary data.</text>
</comment>
<proteinExistence type="predicted"/>
<feature type="transmembrane region" description="Helical" evidence="6">
    <location>
        <begin position="46"/>
        <end position="67"/>
    </location>
</feature>
<evidence type="ECO:0008006" key="9">
    <source>
        <dbReference type="Google" id="ProtNLM"/>
    </source>
</evidence>
<keyword evidence="5 6" id="KW-0472">Membrane</keyword>
<feature type="transmembrane region" description="Helical" evidence="6">
    <location>
        <begin position="243"/>
        <end position="265"/>
    </location>
</feature>
<keyword evidence="2" id="KW-1003">Cell membrane</keyword>
<feature type="transmembrane region" description="Helical" evidence="6">
    <location>
        <begin position="386"/>
        <end position="405"/>
    </location>
</feature>
<sequence length="437" mass="50103">MAEVENEGLQKLKGVLRLSFIYKGINVFLSFLLVRYTIQFAGKEVYGVWATILAFLTWFSVIESGISNSFRNRITAYFSEKKYNAIRVHVSSAYQLLTIVYFSLAIVFVIIISATPFNTLFQSDNVVNTKFALVISVFLYFLYFIFHYLNNVLLATHQAEKTYLFLLIQNVVVLLFLFILEQSELEVSLLLVCLAYTMGPLVSWLGLNIFSYKTFLFKVKPEVLEVLYFQKTGQLFKQLTPSFFIMQFFTLLIYSTDSIIILNYLNGVEVAKYNVSFKYFNIITVLFNLVLVPYWAIFSEAYYKKDHESVKYSIQRLLKNWTVVLVFAIILIIVSPYAYSLWIGEEMDIPISLSILMAVSALLTAWVNIFGYYLKSANLLSIQTKLLSLAGIANIPLSIFLISYFQSAGVILATIVSILPLVIVLPLQYRTSLKTLM</sequence>
<dbReference type="RefSeq" id="WP_151167179.1">
    <property type="nucleotide sequence ID" value="NZ_WACR01000004.1"/>
</dbReference>
<dbReference type="GO" id="GO:0005886">
    <property type="term" value="C:plasma membrane"/>
    <property type="evidence" value="ECO:0007669"/>
    <property type="project" value="UniProtKB-SubCell"/>
</dbReference>
<feature type="transmembrane region" description="Helical" evidence="6">
    <location>
        <begin position="351"/>
        <end position="374"/>
    </location>
</feature>
<feature type="transmembrane region" description="Helical" evidence="6">
    <location>
        <begin position="131"/>
        <end position="150"/>
    </location>
</feature>
<feature type="transmembrane region" description="Helical" evidence="6">
    <location>
        <begin position="411"/>
        <end position="429"/>
    </location>
</feature>
<evidence type="ECO:0000256" key="5">
    <source>
        <dbReference type="ARBA" id="ARBA00023136"/>
    </source>
</evidence>
<dbReference type="PANTHER" id="PTHR30250:SF11">
    <property type="entry name" value="O-ANTIGEN TRANSPORTER-RELATED"/>
    <property type="match status" value="1"/>
</dbReference>
<accession>A0A6N6M5H2</accession>
<dbReference type="Proteomes" id="UP000435357">
    <property type="component" value="Unassembled WGS sequence"/>
</dbReference>